<evidence type="ECO:0000256" key="1">
    <source>
        <dbReference type="SAM" id="MobiDB-lite"/>
    </source>
</evidence>
<dbReference type="EMBL" id="MCFL01000057">
    <property type="protein sequence ID" value="ORZ31615.1"/>
    <property type="molecule type" value="Genomic_DNA"/>
</dbReference>
<gene>
    <name evidence="2" type="ORF">BCR44DRAFT_1262655</name>
</gene>
<comment type="caution">
    <text evidence="2">The sequence shown here is derived from an EMBL/GenBank/DDBJ whole genome shotgun (WGS) entry which is preliminary data.</text>
</comment>
<protein>
    <submittedName>
        <fullName evidence="2">Uncharacterized protein</fullName>
    </submittedName>
</protein>
<evidence type="ECO:0000313" key="2">
    <source>
        <dbReference type="EMBL" id="ORZ31615.1"/>
    </source>
</evidence>
<evidence type="ECO:0000313" key="3">
    <source>
        <dbReference type="Proteomes" id="UP000193411"/>
    </source>
</evidence>
<sequence length="80" mass="8534">MGPVEGGHKKKNLGEEMLQSKKTIRKLQRAGLGAKRIDQVGQQVLGAAAKTSPLDERGHGRNGYARPVMGGDGGLHVCTW</sequence>
<reference evidence="2 3" key="1">
    <citation type="submission" date="2016-07" db="EMBL/GenBank/DDBJ databases">
        <title>Pervasive Adenine N6-methylation of Active Genes in Fungi.</title>
        <authorList>
            <consortium name="DOE Joint Genome Institute"/>
            <person name="Mondo S.J."/>
            <person name="Dannebaum R.O."/>
            <person name="Kuo R.C."/>
            <person name="Labutti K."/>
            <person name="Haridas S."/>
            <person name="Kuo A."/>
            <person name="Salamov A."/>
            <person name="Ahrendt S.R."/>
            <person name="Lipzen A."/>
            <person name="Sullivan W."/>
            <person name="Andreopoulos W.B."/>
            <person name="Clum A."/>
            <person name="Lindquist E."/>
            <person name="Daum C."/>
            <person name="Ramamoorthy G.K."/>
            <person name="Gryganskyi A."/>
            <person name="Culley D."/>
            <person name="Magnuson J.K."/>
            <person name="James T.Y."/>
            <person name="O'Malley M.A."/>
            <person name="Stajich J.E."/>
            <person name="Spatafora J.W."/>
            <person name="Visel A."/>
            <person name="Grigoriev I.V."/>
        </authorList>
    </citation>
    <scope>NUCLEOTIDE SEQUENCE [LARGE SCALE GENOMIC DNA]</scope>
    <source>
        <strain evidence="2 3">PL171</strain>
    </source>
</reference>
<feature type="region of interest" description="Disordered" evidence="1">
    <location>
        <begin position="48"/>
        <end position="68"/>
    </location>
</feature>
<organism evidence="2 3">
    <name type="scientific">Catenaria anguillulae PL171</name>
    <dbReference type="NCBI Taxonomy" id="765915"/>
    <lineage>
        <taxon>Eukaryota</taxon>
        <taxon>Fungi</taxon>
        <taxon>Fungi incertae sedis</taxon>
        <taxon>Blastocladiomycota</taxon>
        <taxon>Blastocladiomycetes</taxon>
        <taxon>Blastocladiales</taxon>
        <taxon>Catenariaceae</taxon>
        <taxon>Catenaria</taxon>
    </lineage>
</organism>
<dbReference type="AlphaFoldDB" id="A0A1Y2HAT5"/>
<name>A0A1Y2HAT5_9FUNG</name>
<dbReference type="Proteomes" id="UP000193411">
    <property type="component" value="Unassembled WGS sequence"/>
</dbReference>
<keyword evidence="3" id="KW-1185">Reference proteome</keyword>
<accession>A0A1Y2HAT5</accession>
<proteinExistence type="predicted"/>